<evidence type="ECO:0000313" key="3">
    <source>
        <dbReference type="EMBL" id="NNU28364.1"/>
    </source>
</evidence>
<keyword evidence="2" id="KW-0472">Membrane</keyword>
<keyword evidence="4" id="KW-1185">Reference proteome</keyword>
<keyword evidence="2" id="KW-0812">Transmembrane</keyword>
<dbReference type="AlphaFoldDB" id="A0A849K0R8"/>
<evidence type="ECO:0000256" key="2">
    <source>
        <dbReference type="SAM" id="Phobius"/>
    </source>
</evidence>
<proteinExistence type="predicted"/>
<feature type="transmembrane region" description="Helical" evidence="2">
    <location>
        <begin position="61"/>
        <end position="82"/>
    </location>
</feature>
<evidence type="ECO:0000313" key="4">
    <source>
        <dbReference type="Proteomes" id="UP000557204"/>
    </source>
</evidence>
<reference evidence="3 4" key="1">
    <citation type="submission" date="2020-05" db="EMBL/GenBank/DDBJ databases">
        <title>Genome sequence of Isoptericola sp. JC619 isolated from Chilika lagoon, India.</title>
        <authorList>
            <person name="Kumar D."/>
            <person name="Appam K."/>
            <person name="Gandham S."/>
            <person name="Uppada J."/>
            <person name="Sasikala C."/>
            <person name="Venkata Ramana C."/>
        </authorList>
    </citation>
    <scope>NUCLEOTIDE SEQUENCE [LARGE SCALE GENOMIC DNA]</scope>
    <source>
        <strain evidence="3 4">JC619</strain>
    </source>
</reference>
<keyword evidence="2" id="KW-1133">Transmembrane helix</keyword>
<name>A0A849K0R8_9MICO</name>
<dbReference type="EMBL" id="JABFAJ010000024">
    <property type="protein sequence ID" value="NNU28364.1"/>
    <property type="molecule type" value="Genomic_DNA"/>
</dbReference>
<sequence length="241" mass="24696">MTYPPGAVGRPEGGGRIARRRLEPGSGAMTSVATLLPAEPPPAPGPTGPVPARGAGVNVQMVLVAAALVIALVATVGVAMLWSANRKLASEVDAAVAQSELAEAESARLRVALEEAPDTATVEALAGRVDGVESWTGMPQELDGMDDLQTRLVEVSNGIDSLETNLEDGLGGVRNDLATVRNDLSSGPQPPSAADVDALRGEVGALRGDLSALRSSIEGIRQDVGVLCWALGYRKDVSASC</sequence>
<dbReference type="RefSeq" id="WP_171247912.1">
    <property type="nucleotide sequence ID" value="NZ_JABFAJ010000024.1"/>
</dbReference>
<dbReference type="Proteomes" id="UP000557204">
    <property type="component" value="Unassembled WGS sequence"/>
</dbReference>
<accession>A0A849K0R8</accession>
<organism evidence="3 4">
    <name type="scientific">Isoptericola sediminis</name>
    <dbReference type="NCBI Taxonomy" id="2733572"/>
    <lineage>
        <taxon>Bacteria</taxon>
        <taxon>Bacillati</taxon>
        <taxon>Actinomycetota</taxon>
        <taxon>Actinomycetes</taxon>
        <taxon>Micrococcales</taxon>
        <taxon>Promicromonosporaceae</taxon>
        <taxon>Isoptericola</taxon>
    </lineage>
</organism>
<feature type="region of interest" description="Disordered" evidence="1">
    <location>
        <begin position="1"/>
        <end position="22"/>
    </location>
</feature>
<evidence type="ECO:0000256" key="1">
    <source>
        <dbReference type="SAM" id="MobiDB-lite"/>
    </source>
</evidence>
<gene>
    <name evidence="3" type="ORF">HLI28_12540</name>
</gene>
<protein>
    <submittedName>
        <fullName evidence="3">Uncharacterized protein</fullName>
    </submittedName>
</protein>
<comment type="caution">
    <text evidence="3">The sequence shown here is derived from an EMBL/GenBank/DDBJ whole genome shotgun (WGS) entry which is preliminary data.</text>
</comment>